<comment type="function">
    <text evidence="13">Adenine glycosylase active on G-A mispairs.</text>
</comment>
<dbReference type="AlphaFoldDB" id="A0A9I9DQG5"/>
<comment type="cofactor">
    <cofactor evidence="13">
        <name>[4Fe-4S] cluster</name>
        <dbReference type="ChEBI" id="CHEBI:49883"/>
    </cofactor>
    <text evidence="13">Binds 1 [4Fe-4S] cluster.</text>
</comment>
<feature type="compositionally biased region" description="Low complexity" evidence="14">
    <location>
        <begin position="40"/>
        <end position="49"/>
    </location>
</feature>
<dbReference type="InterPro" id="IPR000445">
    <property type="entry name" value="HhH_motif"/>
</dbReference>
<dbReference type="Pfam" id="PF00633">
    <property type="entry name" value="HHH"/>
    <property type="match status" value="1"/>
</dbReference>
<evidence type="ECO:0000256" key="14">
    <source>
        <dbReference type="SAM" id="MobiDB-lite"/>
    </source>
</evidence>
<dbReference type="GO" id="GO:0000701">
    <property type="term" value="F:purine-specific mismatch base pair DNA N-glycosylase activity"/>
    <property type="evidence" value="ECO:0007669"/>
    <property type="project" value="UniProtKB-EC"/>
</dbReference>
<dbReference type="InterPro" id="IPR011257">
    <property type="entry name" value="DNA_glycosylase"/>
</dbReference>
<evidence type="ECO:0000256" key="11">
    <source>
        <dbReference type="ARBA" id="ARBA00023204"/>
    </source>
</evidence>
<dbReference type="Gene3D" id="1.10.340.30">
    <property type="entry name" value="Hypothetical protein, domain 2"/>
    <property type="match status" value="1"/>
</dbReference>
<dbReference type="InterPro" id="IPR029119">
    <property type="entry name" value="MutY_C"/>
</dbReference>
<organism evidence="16">
    <name type="scientific">Cucumis melo</name>
    <name type="common">Muskmelon</name>
    <dbReference type="NCBI Taxonomy" id="3656"/>
    <lineage>
        <taxon>Eukaryota</taxon>
        <taxon>Viridiplantae</taxon>
        <taxon>Streptophyta</taxon>
        <taxon>Embryophyta</taxon>
        <taxon>Tracheophyta</taxon>
        <taxon>Spermatophyta</taxon>
        <taxon>Magnoliopsida</taxon>
        <taxon>eudicotyledons</taxon>
        <taxon>Gunneridae</taxon>
        <taxon>Pentapetalae</taxon>
        <taxon>rosids</taxon>
        <taxon>fabids</taxon>
        <taxon>Cucurbitales</taxon>
        <taxon>Cucurbitaceae</taxon>
        <taxon>Benincaseae</taxon>
        <taxon>Cucumis</taxon>
    </lineage>
</organism>
<dbReference type="SUPFAM" id="SSF48150">
    <property type="entry name" value="DNA-glycosylase"/>
    <property type="match status" value="1"/>
</dbReference>
<feature type="region of interest" description="Disordered" evidence="14">
    <location>
        <begin position="471"/>
        <end position="492"/>
    </location>
</feature>
<dbReference type="EnsemblPlants" id="MELO3C022371.2.1">
    <property type="protein sequence ID" value="MELO3C022371.2.1"/>
    <property type="gene ID" value="MELO3C022371.2"/>
</dbReference>
<sequence length="518" mass="58177">MELWNKSNCYSLLALTPHIDVKLVFPAPISCGRLLTSNRSSGSGCCSMSDGEKNENEENVKKKTDFRRKKKPTTKRKRRSRSPSKSEAVVDIEDIMFSIDNVQTIRASLLDWYDRSRRDLPWRSLDKGEPETRAYGVWVSEIMLQQTRVQTVVQFYNRWMLKWPTVQHLSRASLEGAKMIVKEGGRFPKTVSSLRKIPGIGEYTAGAIASIAFGEVVPVVDGNVIRVIARLKAISGNPKDPKLIKQAAAQLVDLSRPGDFNQALMELGATLCTPTNPSCSTCPVFDHCEALSISKRDSSVLVTDYPAKGIKTKQRHDYSAVCVVEILESQGTSELGQSSRFLLVKRPDEGLLAGLWEFPSVSLDGEADSSTRRESIDSLLSKNFGLEPKKNFEIVNREDVGDFIHVFTHIRLKIYVEHLVLCLKGSKLFRKQEKKSILWKCVENKVMSTMGLTSSVRKAYAMVEKFQAGKTSSSSSRSGDYPHASGKRQKEEGYQKQMSFIVIQQKNPTCMRKLQILH</sequence>
<dbReference type="InterPro" id="IPR015797">
    <property type="entry name" value="NUDIX_hydrolase-like_dom_sf"/>
</dbReference>
<evidence type="ECO:0000259" key="15">
    <source>
        <dbReference type="SMART" id="SM00478"/>
    </source>
</evidence>
<reference evidence="16" key="1">
    <citation type="submission" date="2023-03" db="UniProtKB">
        <authorList>
            <consortium name="EnsemblPlants"/>
        </authorList>
    </citation>
    <scope>IDENTIFICATION</scope>
</reference>
<evidence type="ECO:0000256" key="13">
    <source>
        <dbReference type="RuleBase" id="RU365096"/>
    </source>
</evidence>
<dbReference type="InterPro" id="IPR044298">
    <property type="entry name" value="MIG/MutY"/>
</dbReference>
<proteinExistence type="inferred from homology"/>
<dbReference type="Gene3D" id="1.10.1670.10">
    <property type="entry name" value="Helix-hairpin-Helix base-excision DNA repair enzymes (C-terminal)"/>
    <property type="match status" value="1"/>
</dbReference>
<evidence type="ECO:0000256" key="1">
    <source>
        <dbReference type="ARBA" id="ARBA00000843"/>
    </source>
</evidence>
<dbReference type="SUPFAM" id="SSF55811">
    <property type="entry name" value="Nudix"/>
    <property type="match status" value="1"/>
</dbReference>
<dbReference type="GO" id="GO:0006298">
    <property type="term" value="P:mismatch repair"/>
    <property type="evidence" value="ECO:0007669"/>
    <property type="project" value="TreeGrafter"/>
</dbReference>
<feature type="region of interest" description="Disordered" evidence="14">
    <location>
        <begin position="38"/>
        <end position="85"/>
    </location>
</feature>
<evidence type="ECO:0000256" key="7">
    <source>
        <dbReference type="ARBA" id="ARBA00022763"/>
    </source>
</evidence>
<dbReference type="GO" id="GO:0005634">
    <property type="term" value="C:nucleus"/>
    <property type="evidence" value="ECO:0007669"/>
    <property type="project" value="TreeGrafter"/>
</dbReference>
<dbReference type="Pfam" id="PF14815">
    <property type="entry name" value="NUDIX_4"/>
    <property type="match status" value="1"/>
</dbReference>
<accession>A0A9I9DQG5</accession>
<dbReference type="GO" id="GO:0051539">
    <property type="term" value="F:4 iron, 4 sulfur cluster binding"/>
    <property type="evidence" value="ECO:0007669"/>
    <property type="project" value="UniProtKB-UniRule"/>
</dbReference>
<keyword evidence="12 13" id="KW-0326">Glycosidase</keyword>
<dbReference type="GO" id="GO:0032357">
    <property type="term" value="F:oxidized purine DNA binding"/>
    <property type="evidence" value="ECO:0007669"/>
    <property type="project" value="TreeGrafter"/>
</dbReference>
<dbReference type="Gene3D" id="3.90.79.10">
    <property type="entry name" value="Nucleoside Triphosphate Pyrophosphohydrolase"/>
    <property type="match status" value="1"/>
</dbReference>
<dbReference type="PANTHER" id="PTHR42944">
    <property type="entry name" value="ADENINE DNA GLYCOSYLASE"/>
    <property type="match status" value="1"/>
</dbReference>
<dbReference type="GO" id="GO:0035485">
    <property type="term" value="F:adenine/guanine mispair binding"/>
    <property type="evidence" value="ECO:0007669"/>
    <property type="project" value="TreeGrafter"/>
</dbReference>
<evidence type="ECO:0000256" key="9">
    <source>
        <dbReference type="ARBA" id="ARBA00023004"/>
    </source>
</evidence>
<keyword evidence="6" id="KW-0479">Metal-binding</keyword>
<evidence type="ECO:0000256" key="12">
    <source>
        <dbReference type="ARBA" id="ARBA00023295"/>
    </source>
</evidence>
<dbReference type="InterPro" id="IPR004036">
    <property type="entry name" value="Endonuclease-III-like_CS2"/>
</dbReference>
<keyword evidence="5" id="KW-0004">4Fe-4S</keyword>
<dbReference type="PROSITE" id="PS01155">
    <property type="entry name" value="ENDONUCLEASE_III_2"/>
    <property type="match status" value="1"/>
</dbReference>
<keyword evidence="7 13" id="KW-0227">DNA damage</keyword>
<evidence type="ECO:0000313" key="16">
    <source>
        <dbReference type="EnsemblPlants" id="MELO3C022371.2.1"/>
    </source>
</evidence>
<protein>
    <recommendedName>
        <fullName evidence="4 13">Adenine DNA glycosylase</fullName>
        <ecNumber evidence="3 13">3.2.2.31</ecNumber>
    </recommendedName>
</protein>
<feature type="domain" description="HhH-GPD" evidence="15">
    <location>
        <begin position="143"/>
        <end position="270"/>
    </location>
</feature>
<evidence type="ECO:0000256" key="6">
    <source>
        <dbReference type="ARBA" id="ARBA00022723"/>
    </source>
</evidence>
<dbReference type="CDD" id="cd00056">
    <property type="entry name" value="ENDO3c"/>
    <property type="match status" value="1"/>
</dbReference>
<evidence type="ECO:0000256" key="5">
    <source>
        <dbReference type="ARBA" id="ARBA00022485"/>
    </source>
</evidence>
<dbReference type="Pfam" id="PF10576">
    <property type="entry name" value="EndIII_4Fe-2S"/>
    <property type="match status" value="1"/>
</dbReference>
<dbReference type="InterPro" id="IPR003651">
    <property type="entry name" value="Endonuclease3_FeS-loop_motif"/>
</dbReference>
<evidence type="ECO:0000256" key="3">
    <source>
        <dbReference type="ARBA" id="ARBA00012045"/>
    </source>
</evidence>
<dbReference type="Gramene" id="MELO3C022371.2.1">
    <property type="protein sequence ID" value="MELO3C022371.2.1"/>
    <property type="gene ID" value="MELO3C022371.2"/>
</dbReference>
<evidence type="ECO:0000256" key="2">
    <source>
        <dbReference type="ARBA" id="ARBA00008343"/>
    </source>
</evidence>
<feature type="compositionally biased region" description="Basic and acidic residues" evidence="14">
    <location>
        <begin position="50"/>
        <end position="63"/>
    </location>
</feature>
<dbReference type="PANTHER" id="PTHR42944:SF1">
    <property type="entry name" value="ADENINE DNA GLYCOSYLASE"/>
    <property type="match status" value="1"/>
</dbReference>
<dbReference type="InterPro" id="IPR023170">
    <property type="entry name" value="HhH_base_excis_C"/>
</dbReference>
<dbReference type="SMART" id="SM00478">
    <property type="entry name" value="ENDO3c"/>
    <property type="match status" value="1"/>
</dbReference>
<keyword evidence="10" id="KW-0411">Iron-sulfur</keyword>
<evidence type="ECO:0000256" key="10">
    <source>
        <dbReference type="ARBA" id="ARBA00023014"/>
    </source>
</evidence>
<dbReference type="GO" id="GO:0046872">
    <property type="term" value="F:metal ion binding"/>
    <property type="evidence" value="ECO:0007669"/>
    <property type="project" value="UniProtKB-UniRule"/>
</dbReference>
<keyword evidence="8" id="KW-0378">Hydrolase</keyword>
<dbReference type="GO" id="GO:0006284">
    <property type="term" value="P:base-excision repair"/>
    <property type="evidence" value="ECO:0007669"/>
    <property type="project" value="UniProtKB-UniRule"/>
</dbReference>
<dbReference type="FunFam" id="3.90.79.10:FF:000026">
    <property type="entry name" value="Adenine DNA glycosylase"/>
    <property type="match status" value="1"/>
</dbReference>
<feature type="compositionally biased region" description="Basic residues" evidence="14">
    <location>
        <begin position="64"/>
        <end position="82"/>
    </location>
</feature>
<keyword evidence="11" id="KW-0234">DNA repair</keyword>
<dbReference type="GO" id="GO:0034039">
    <property type="term" value="F:8-oxo-7,8-dihydroguanine DNA N-glycosylase activity"/>
    <property type="evidence" value="ECO:0007669"/>
    <property type="project" value="TreeGrafter"/>
</dbReference>
<evidence type="ECO:0000256" key="4">
    <source>
        <dbReference type="ARBA" id="ARBA00022023"/>
    </source>
</evidence>
<comment type="catalytic activity">
    <reaction evidence="1 13">
        <text>Hydrolyzes free adenine bases from 7,8-dihydro-8-oxoguanine:adenine mismatched double-stranded DNA, leaving an apurinic site.</text>
        <dbReference type="EC" id="3.2.2.31"/>
    </reaction>
</comment>
<evidence type="ECO:0000256" key="8">
    <source>
        <dbReference type="ARBA" id="ARBA00022801"/>
    </source>
</evidence>
<dbReference type="InterPro" id="IPR003265">
    <property type="entry name" value="HhH-GPD_domain"/>
</dbReference>
<dbReference type="EC" id="3.2.2.31" evidence="3 13"/>
<keyword evidence="9 13" id="KW-0408">Iron</keyword>
<name>A0A9I9DQG5_CUCME</name>
<dbReference type="Pfam" id="PF00730">
    <property type="entry name" value="HhH-GPD"/>
    <property type="match status" value="1"/>
</dbReference>
<dbReference type="CDD" id="cd03431">
    <property type="entry name" value="NUDIX_DNA_Glycosylase_C-MutY"/>
    <property type="match status" value="1"/>
</dbReference>
<comment type="similarity">
    <text evidence="2 13">Belongs to the Nth/MutY family.</text>
</comment>